<protein>
    <submittedName>
        <fullName evidence="1">Uncharacterized protein</fullName>
    </submittedName>
</protein>
<evidence type="ECO:0000313" key="2">
    <source>
        <dbReference type="Proteomes" id="UP001150941"/>
    </source>
</evidence>
<keyword evidence="2" id="KW-1185">Reference proteome</keyword>
<evidence type="ECO:0000313" key="1">
    <source>
        <dbReference type="EMBL" id="KAJ5238652.1"/>
    </source>
</evidence>
<dbReference type="Proteomes" id="UP001150941">
    <property type="component" value="Unassembled WGS sequence"/>
</dbReference>
<accession>A0A9W9P6C6</accession>
<organism evidence="1 2">
    <name type="scientific">Penicillium chermesinum</name>
    <dbReference type="NCBI Taxonomy" id="63820"/>
    <lineage>
        <taxon>Eukaryota</taxon>
        <taxon>Fungi</taxon>
        <taxon>Dikarya</taxon>
        <taxon>Ascomycota</taxon>
        <taxon>Pezizomycotina</taxon>
        <taxon>Eurotiomycetes</taxon>
        <taxon>Eurotiomycetidae</taxon>
        <taxon>Eurotiales</taxon>
        <taxon>Aspergillaceae</taxon>
        <taxon>Penicillium</taxon>
    </lineage>
</organism>
<reference evidence="1" key="1">
    <citation type="submission" date="2022-11" db="EMBL/GenBank/DDBJ databases">
        <authorList>
            <person name="Petersen C."/>
        </authorList>
    </citation>
    <scope>NUCLEOTIDE SEQUENCE</scope>
    <source>
        <strain evidence="1">IBT 19713</strain>
    </source>
</reference>
<proteinExistence type="predicted"/>
<comment type="caution">
    <text evidence="1">The sequence shown here is derived from an EMBL/GenBank/DDBJ whole genome shotgun (WGS) entry which is preliminary data.</text>
</comment>
<dbReference type="GeneID" id="83199871"/>
<dbReference type="EMBL" id="JAPQKS010000003">
    <property type="protein sequence ID" value="KAJ5238652.1"/>
    <property type="molecule type" value="Genomic_DNA"/>
</dbReference>
<sequence>MAAGSHLLKLPNEFHPIQILQQVAALLQNDQDLINLAATCKEAKSRVLSFEGLTWRSRFRAKYDLPLEGRTSRELMYEYQTRAIVLPQKMNFRPSSKERKAKEKALWLEVIQTMLTEALALPLRGGNSTSKNYARIREVMANVEFLNQPKTKKPSEVFHAIQIVGDIEYMTALAFDSTITIPCLRTDYDIATAYSYNDGDMVPLVRNGSFDFAALLDLRSFWQRHILTREEATFYDSFSRLPRRLKPKMFKADPKAEGLSVSWMGYYSCIHPMPDTLTGLQQRQTCADLDSHWDQVDILTLKITSQSDEPFWPDECNVIIPQEEGAHREYFSGVQSTYGYKSAENPLFGFTEPITAAYGGFHGWTRICFAICEQVDGDERGTGEHNSARWVHGYEAIVIPGGRMMLGRWVDMKEPTGSGRGPFVFWDV</sequence>
<name>A0A9W9P6C6_9EURO</name>
<gene>
    <name evidence="1" type="ORF">N7468_003271</name>
</gene>
<dbReference type="RefSeq" id="XP_058331571.1">
    <property type="nucleotide sequence ID" value="XM_058472568.1"/>
</dbReference>
<reference evidence="1" key="2">
    <citation type="journal article" date="2023" name="IMA Fungus">
        <title>Comparative genomic study of the Penicillium genus elucidates a diverse pangenome and 15 lateral gene transfer events.</title>
        <authorList>
            <person name="Petersen C."/>
            <person name="Sorensen T."/>
            <person name="Nielsen M.R."/>
            <person name="Sondergaard T.E."/>
            <person name="Sorensen J.L."/>
            <person name="Fitzpatrick D.A."/>
            <person name="Frisvad J.C."/>
            <person name="Nielsen K.L."/>
        </authorList>
    </citation>
    <scope>NUCLEOTIDE SEQUENCE</scope>
    <source>
        <strain evidence="1">IBT 19713</strain>
    </source>
</reference>
<dbReference type="OrthoDB" id="3971593at2759"/>
<dbReference type="AlphaFoldDB" id="A0A9W9P6C6"/>